<reference evidence="2" key="1">
    <citation type="journal article" date="2021" name="PeerJ">
        <title>Extensive microbial diversity within the chicken gut microbiome revealed by metagenomics and culture.</title>
        <authorList>
            <person name="Gilroy R."/>
            <person name="Ravi A."/>
            <person name="Getino M."/>
            <person name="Pursley I."/>
            <person name="Horton D.L."/>
            <person name="Alikhan N.F."/>
            <person name="Baker D."/>
            <person name="Gharbi K."/>
            <person name="Hall N."/>
            <person name="Watson M."/>
            <person name="Adriaenssens E.M."/>
            <person name="Foster-Nyarko E."/>
            <person name="Jarju S."/>
            <person name="Secka A."/>
            <person name="Antonio M."/>
            <person name="Oren A."/>
            <person name="Chaudhuri R.R."/>
            <person name="La Ragione R."/>
            <person name="Hildebrand F."/>
            <person name="Pallen M.J."/>
        </authorList>
    </citation>
    <scope>NUCLEOTIDE SEQUENCE</scope>
    <source>
        <strain evidence="2">ChiBcec6-4105</strain>
    </source>
</reference>
<reference evidence="2" key="2">
    <citation type="submission" date="2021-04" db="EMBL/GenBank/DDBJ databases">
        <authorList>
            <person name="Gilroy R."/>
        </authorList>
    </citation>
    <scope>NUCLEOTIDE SEQUENCE</scope>
    <source>
        <strain evidence="2">ChiBcec6-4105</strain>
    </source>
</reference>
<protein>
    <submittedName>
        <fullName evidence="2">DUF3267 domain-containing protein</fullName>
    </submittedName>
</protein>
<dbReference type="InterPro" id="IPR021683">
    <property type="entry name" value="DUF3267"/>
</dbReference>
<keyword evidence="1" id="KW-0472">Membrane</keyword>
<dbReference type="EMBL" id="DWUY01000118">
    <property type="protein sequence ID" value="HJD28449.1"/>
    <property type="molecule type" value="Genomic_DNA"/>
</dbReference>
<dbReference type="Proteomes" id="UP000823892">
    <property type="component" value="Unassembled WGS sequence"/>
</dbReference>
<name>A0A9D2QTH8_9FIRM</name>
<evidence type="ECO:0000313" key="2">
    <source>
        <dbReference type="EMBL" id="HJD28449.1"/>
    </source>
</evidence>
<comment type="caution">
    <text evidence="2">The sequence shown here is derived from an EMBL/GenBank/DDBJ whole genome shotgun (WGS) entry which is preliminary data.</text>
</comment>
<sequence>MDNGFRKIGVIDYQKSKYANLFIIGSFVLSISVGAIIIVLSDSTSNNILKGQWILLGCLCYIIIHESVHLIFMKIFSKERLCLSLKFPTISVGSNGKFSKRQFIIIALAPVVILGVVLALLITFCSESYKFVLSILLILNFAGSGGDYLQVFEMRKYSMDTFFQDNSIETSIYKKK</sequence>
<feature type="transmembrane region" description="Helical" evidence="1">
    <location>
        <begin position="53"/>
        <end position="76"/>
    </location>
</feature>
<feature type="transmembrane region" description="Helical" evidence="1">
    <location>
        <begin position="128"/>
        <end position="149"/>
    </location>
</feature>
<proteinExistence type="predicted"/>
<feature type="transmembrane region" description="Helical" evidence="1">
    <location>
        <begin position="103"/>
        <end position="122"/>
    </location>
</feature>
<dbReference type="AlphaFoldDB" id="A0A9D2QTH8"/>
<feature type="transmembrane region" description="Helical" evidence="1">
    <location>
        <begin position="21"/>
        <end position="41"/>
    </location>
</feature>
<organism evidence="2 3">
    <name type="scientific">Candidatus Blautia avicola</name>
    <dbReference type="NCBI Taxonomy" id="2838483"/>
    <lineage>
        <taxon>Bacteria</taxon>
        <taxon>Bacillati</taxon>
        <taxon>Bacillota</taxon>
        <taxon>Clostridia</taxon>
        <taxon>Lachnospirales</taxon>
        <taxon>Lachnospiraceae</taxon>
        <taxon>Blautia</taxon>
    </lineage>
</organism>
<evidence type="ECO:0000256" key="1">
    <source>
        <dbReference type="SAM" id="Phobius"/>
    </source>
</evidence>
<accession>A0A9D2QTH8</accession>
<gene>
    <name evidence="2" type="ORF">H9914_05580</name>
</gene>
<keyword evidence="1" id="KW-1133">Transmembrane helix</keyword>
<keyword evidence="1" id="KW-0812">Transmembrane</keyword>
<dbReference type="Pfam" id="PF11667">
    <property type="entry name" value="DUF3267"/>
    <property type="match status" value="1"/>
</dbReference>
<evidence type="ECO:0000313" key="3">
    <source>
        <dbReference type="Proteomes" id="UP000823892"/>
    </source>
</evidence>